<reference evidence="2" key="1">
    <citation type="submission" date="2015-12" db="EMBL/GenBank/DDBJ databases">
        <title>Update maize B73 reference genome by single molecule sequencing technologies.</title>
        <authorList>
            <consortium name="Maize Genome Sequencing Project"/>
            <person name="Ware D."/>
        </authorList>
    </citation>
    <scope>NUCLEOTIDE SEQUENCE [LARGE SCALE GENOMIC DNA]</scope>
    <source>
        <tissue evidence="2">Seedling</tissue>
    </source>
</reference>
<dbReference type="SMR" id="A0A1D6EDC1"/>
<dbReference type="InterPro" id="IPR004147">
    <property type="entry name" value="ABC1_dom"/>
</dbReference>
<proteinExistence type="predicted"/>
<organism evidence="2">
    <name type="scientific">Zea mays</name>
    <name type="common">Maize</name>
    <dbReference type="NCBI Taxonomy" id="4577"/>
    <lineage>
        <taxon>Eukaryota</taxon>
        <taxon>Viridiplantae</taxon>
        <taxon>Streptophyta</taxon>
        <taxon>Embryophyta</taxon>
        <taxon>Tracheophyta</taxon>
        <taxon>Spermatophyta</taxon>
        <taxon>Magnoliopsida</taxon>
        <taxon>Liliopsida</taxon>
        <taxon>Poales</taxon>
        <taxon>Poaceae</taxon>
        <taxon>PACMAD clade</taxon>
        <taxon>Panicoideae</taxon>
        <taxon>Andropogonodae</taxon>
        <taxon>Andropogoneae</taxon>
        <taxon>Tripsacinae</taxon>
        <taxon>Zea</taxon>
    </lineage>
</organism>
<accession>A0A1D6EDC1</accession>
<sequence length="85" mass="9617">MLASEFPLLMNSRSSLPRLVTLCDQTPSTPFDVVHKARLKLSKTDVAVKVQHPGAEHLMMVDIRNRQAMALFCKISKQLFYIISC</sequence>
<evidence type="ECO:0000259" key="1">
    <source>
        <dbReference type="Pfam" id="PF03109"/>
    </source>
</evidence>
<feature type="non-terminal residue" evidence="2">
    <location>
        <position position="85"/>
    </location>
</feature>
<gene>
    <name evidence="2" type="ORF">ZEAMMB73_Zm00001d004081</name>
</gene>
<protein>
    <recommendedName>
        <fullName evidence="1">ABC1 atypical kinase-like domain-containing protein</fullName>
    </recommendedName>
</protein>
<dbReference type="Pfam" id="PF03109">
    <property type="entry name" value="ABC1"/>
    <property type="match status" value="1"/>
</dbReference>
<dbReference type="InParanoid" id="A0A1D6EDC1"/>
<dbReference type="STRING" id="4577.A0A1D6EDC1"/>
<dbReference type="EMBL" id="CM007648">
    <property type="protein sequence ID" value="ONM18288.1"/>
    <property type="molecule type" value="Genomic_DNA"/>
</dbReference>
<name>A0A1D6EDC1_MAIZE</name>
<dbReference type="AlphaFoldDB" id="A0A1D6EDC1"/>
<feature type="domain" description="ABC1 atypical kinase-like" evidence="1">
    <location>
        <begin position="34"/>
        <end position="75"/>
    </location>
</feature>
<evidence type="ECO:0000313" key="2">
    <source>
        <dbReference type="EMBL" id="ONM18288.1"/>
    </source>
</evidence>